<dbReference type="EMBL" id="JAKUCV010004934">
    <property type="protein sequence ID" value="KAJ4833469.1"/>
    <property type="molecule type" value="Genomic_DNA"/>
</dbReference>
<feature type="repeat" description="PPR" evidence="2">
    <location>
        <begin position="33"/>
        <end position="67"/>
    </location>
</feature>
<feature type="non-terminal residue" evidence="3">
    <location>
        <position position="187"/>
    </location>
</feature>
<gene>
    <name evidence="3" type="ORF">Tsubulata_008056</name>
</gene>
<dbReference type="GO" id="GO:0003723">
    <property type="term" value="F:RNA binding"/>
    <property type="evidence" value="ECO:0007669"/>
    <property type="project" value="InterPro"/>
</dbReference>
<accession>A0A9Q0FMJ4</accession>
<evidence type="ECO:0000313" key="3">
    <source>
        <dbReference type="EMBL" id="KAJ4833469.1"/>
    </source>
</evidence>
<protein>
    <recommendedName>
        <fullName evidence="5">Pentatricopeptide repeat-containing protein</fullName>
    </recommendedName>
</protein>
<dbReference type="OrthoDB" id="185373at2759"/>
<dbReference type="InterPro" id="IPR046960">
    <property type="entry name" value="PPR_At4g14850-like_plant"/>
</dbReference>
<dbReference type="InterPro" id="IPR002885">
    <property type="entry name" value="PPR_rpt"/>
</dbReference>
<dbReference type="PANTHER" id="PTHR24015:SF548">
    <property type="entry name" value="OS08G0340900 PROTEIN"/>
    <property type="match status" value="1"/>
</dbReference>
<dbReference type="InterPro" id="IPR011990">
    <property type="entry name" value="TPR-like_helical_dom_sf"/>
</dbReference>
<comment type="caution">
    <text evidence="3">The sequence shown here is derived from an EMBL/GenBank/DDBJ whole genome shotgun (WGS) entry which is preliminary data.</text>
</comment>
<name>A0A9Q0FMJ4_9ROSI</name>
<dbReference type="NCBIfam" id="TIGR00756">
    <property type="entry name" value="PPR"/>
    <property type="match status" value="1"/>
</dbReference>
<dbReference type="Gene3D" id="1.25.40.10">
    <property type="entry name" value="Tetratricopeptide repeat domain"/>
    <property type="match status" value="2"/>
</dbReference>
<keyword evidence="1" id="KW-0677">Repeat</keyword>
<evidence type="ECO:0000256" key="1">
    <source>
        <dbReference type="ARBA" id="ARBA00022737"/>
    </source>
</evidence>
<evidence type="ECO:0000313" key="4">
    <source>
        <dbReference type="Proteomes" id="UP001141552"/>
    </source>
</evidence>
<proteinExistence type="predicted"/>
<evidence type="ECO:0008006" key="5">
    <source>
        <dbReference type="Google" id="ProtNLM"/>
    </source>
</evidence>
<dbReference type="Proteomes" id="UP001141552">
    <property type="component" value="Unassembled WGS sequence"/>
</dbReference>
<dbReference type="PROSITE" id="PS51375">
    <property type="entry name" value="PPR"/>
    <property type="match status" value="2"/>
</dbReference>
<dbReference type="AlphaFoldDB" id="A0A9Q0FMJ4"/>
<reference evidence="3" key="2">
    <citation type="journal article" date="2023" name="Plants (Basel)">
        <title>Annotation of the Turnera subulata (Passifloraceae) Draft Genome Reveals the S-Locus Evolved after the Divergence of Turneroideae from Passifloroideae in a Stepwise Manner.</title>
        <authorList>
            <person name="Henning P.M."/>
            <person name="Roalson E.H."/>
            <person name="Mir W."/>
            <person name="McCubbin A.G."/>
            <person name="Shore J.S."/>
        </authorList>
    </citation>
    <scope>NUCLEOTIDE SEQUENCE</scope>
    <source>
        <strain evidence="3">F60SS</strain>
    </source>
</reference>
<reference evidence="3" key="1">
    <citation type="submission" date="2022-02" db="EMBL/GenBank/DDBJ databases">
        <authorList>
            <person name="Henning P.M."/>
            <person name="McCubbin A.G."/>
            <person name="Shore J.S."/>
        </authorList>
    </citation>
    <scope>NUCLEOTIDE SEQUENCE</scope>
    <source>
        <strain evidence="3">F60SS</strain>
        <tissue evidence="3">Leaves</tissue>
    </source>
</reference>
<sequence>MIGSLLHHCSKAKSLRHGLSLHAAALKSGLQSDVVISNHVLNMYAKCGAMAHARQVFDEVPERNLVTWSALVSGFDQVRQHSMALGWFSKMDLLPNEYLYSSSLSACASLLALPQGRQVHAHSVKTGHASLPFASNALISMYMKCGRCRDALLVYDAAVERNVVSYNALITGFVENGQPDKGFEVLR</sequence>
<dbReference type="GO" id="GO:0009451">
    <property type="term" value="P:RNA modification"/>
    <property type="evidence" value="ECO:0007669"/>
    <property type="project" value="InterPro"/>
</dbReference>
<keyword evidence="4" id="KW-1185">Reference proteome</keyword>
<dbReference type="PANTHER" id="PTHR24015">
    <property type="entry name" value="OS07G0578800 PROTEIN-RELATED"/>
    <property type="match status" value="1"/>
</dbReference>
<dbReference type="Pfam" id="PF01535">
    <property type="entry name" value="PPR"/>
    <property type="match status" value="4"/>
</dbReference>
<evidence type="ECO:0000256" key="2">
    <source>
        <dbReference type="PROSITE-ProRule" id="PRU00708"/>
    </source>
</evidence>
<organism evidence="3 4">
    <name type="scientific">Turnera subulata</name>
    <dbReference type="NCBI Taxonomy" id="218843"/>
    <lineage>
        <taxon>Eukaryota</taxon>
        <taxon>Viridiplantae</taxon>
        <taxon>Streptophyta</taxon>
        <taxon>Embryophyta</taxon>
        <taxon>Tracheophyta</taxon>
        <taxon>Spermatophyta</taxon>
        <taxon>Magnoliopsida</taxon>
        <taxon>eudicotyledons</taxon>
        <taxon>Gunneridae</taxon>
        <taxon>Pentapetalae</taxon>
        <taxon>rosids</taxon>
        <taxon>fabids</taxon>
        <taxon>Malpighiales</taxon>
        <taxon>Passifloraceae</taxon>
        <taxon>Turnera</taxon>
    </lineage>
</organism>
<feature type="repeat" description="PPR" evidence="2">
    <location>
        <begin position="162"/>
        <end position="187"/>
    </location>
</feature>